<dbReference type="PROSITE" id="PS00061">
    <property type="entry name" value="ADH_SHORT"/>
    <property type="match status" value="1"/>
</dbReference>
<proteinExistence type="inferred from homology"/>
<evidence type="ECO:0000313" key="3">
    <source>
        <dbReference type="EMBL" id="APZ50551.1"/>
    </source>
</evidence>
<dbReference type="PRINTS" id="PR00081">
    <property type="entry name" value="GDHRDH"/>
</dbReference>
<accession>A0A1P8UMC0</accession>
<dbReference type="SUPFAM" id="SSF51735">
    <property type="entry name" value="NAD(P)-binding Rossmann-fold domains"/>
    <property type="match status" value="1"/>
</dbReference>
<evidence type="ECO:0000256" key="1">
    <source>
        <dbReference type="ARBA" id="ARBA00006484"/>
    </source>
</evidence>
<dbReference type="RefSeq" id="WP_076694318.1">
    <property type="nucleotide sequence ID" value="NZ_CP015090.1"/>
</dbReference>
<keyword evidence="2 3" id="KW-0560">Oxidoreductase</keyword>
<comment type="similarity">
    <text evidence="1">Belongs to the short-chain dehydrogenases/reductases (SDR) family.</text>
</comment>
<reference evidence="3 4" key="1">
    <citation type="submission" date="2016-04" db="EMBL/GenBank/DDBJ databases">
        <title>Deep-sea bacteria in the southern Pacific.</title>
        <authorList>
            <person name="Tang K."/>
        </authorList>
    </citation>
    <scope>NUCLEOTIDE SEQUENCE [LARGE SCALE GENOMIC DNA]</scope>
    <source>
        <strain evidence="3 4">JLT2014</strain>
        <plasmid evidence="4">ppaby2</plasmid>
    </source>
</reference>
<dbReference type="InterPro" id="IPR020904">
    <property type="entry name" value="Sc_DH/Rdtase_CS"/>
</dbReference>
<name>A0A1P8UMC0_9RHOB</name>
<dbReference type="Proteomes" id="UP000187059">
    <property type="component" value="Plasmid pPABY2"/>
</dbReference>
<keyword evidence="3" id="KW-0614">Plasmid</keyword>
<dbReference type="InterPro" id="IPR036291">
    <property type="entry name" value="NAD(P)-bd_dom_sf"/>
</dbReference>
<evidence type="ECO:0000256" key="2">
    <source>
        <dbReference type="ARBA" id="ARBA00023002"/>
    </source>
</evidence>
<keyword evidence="4" id="KW-1185">Reference proteome</keyword>
<evidence type="ECO:0000313" key="4">
    <source>
        <dbReference type="Proteomes" id="UP000187059"/>
    </source>
</evidence>
<dbReference type="InterPro" id="IPR002347">
    <property type="entry name" value="SDR_fam"/>
</dbReference>
<dbReference type="KEGG" id="paby:Ga0080574_TMP217"/>
<protein>
    <submittedName>
        <fullName evidence="3">Cyclopentanol dehydrogenase</fullName>
        <ecNumber evidence="3">1.1.1.163</ecNumber>
    </submittedName>
</protein>
<sequence>MGRVQGKSAIVTGAGSGMGQAHARALAREGAQVFATDVNEEGLAETLRLITEAGGTAKVRKHDVSKEEDWEAVVAETLDAFGKIDILVNNAGVYTVANAEDCTLDQWDFVMNINARGTFMGVRAVIPHMKAAGGGAIVNVSSNFAMVGRPGFSIYCASKGAVRLFTKAVAAEVAQDGIRVNSLHPGVIATPMTADLIATPEGLDQLLGGAPLRRAAEPEEIADAVLYLASDESRFMIGSELVIDGGYSSV</sequence>
<dbReference type="OrthoDB" id="9797020at2"/>
<dbReference type="GO" id="GO:0055041">
    <property type="term" value="F:cyclopentanol dehydrogenase activity"/>
    <property type="evidence" value="ECO:0007669"/>
    <property type="project" value="UniProtKB-EC"/>
</dbReference>
<dbReference type="EMBL" id="CP015090">
    <property type="protein sequence ID" value="APZ50551.1"/>
    <property type="molecule type" value="Genomic_DNA"/>
</dbReference>
<dbReference type="AlphaFoldDB" id="A0A1P8UMC0"/>
<dbReference type="NCBIfam" id="NF005559">
    <property type="entry name" value="PRK07231.1"/>
    <property type="match status" value="1"/>
</dbReference>
<dbReference type="Pfam" id="PF13561">
    <property type="entry name" value="adh_short_C2"/>
    <property type="match status" value="1"/>
</dbReference>
<dbReference type="Gene3D" id="3.40.50.720">
    <property type="entry name" value="NAD(P)-binding Rossmann-like Domain"/>
    <property type="match status" value="1"/>
</dbReference>
<dbReference type="InterPro" id="IPR051122">
    <property type="entry name" value="SDR_DHRS6-like"/>
</dbReference>
<dbReference type="PANTHER" id="PTHR43477:SF1">
    <property type="entry name" value="DIHYDROANTICAPSIN 7-DEHYDROGENASE"/>
    <property type="match status" value="1"/>
</dbReference>
<dbReference type="EC" id="1.1.1.163" evidence="3"/>
<gene>
    <name evidence="3" type="ORF">Ga0080574_TMP217</name>
</gene>
<geneLocation type="plasmid" evidence="4">
    <name>ppaby2</name>
</geneLocation>
<dbReference type="PANTHER" id="PTHR43477">
    <property type="entry name" value="DIHYDROANTICAPSIN 7-DEHYDROGENASE"/>
    <property type="match status" value="1"/>
</dbReference>
<organism evidence="3 4">
    <name type="scientific">Salipiger abyssi</name>
    <dbReference type="NCBI Taxonomy" id="1250539"/>
    <lineage>
        <taxon>Bacteria</taxon>
        <taxon>Pseudomonadati</taxon>
        <taxon>Pseudomonadota</taxon>
        <taxon>Alphaproteobacteria</taxon>
        <taxon>Rhodobacterales</taxon>
        <taxon>Roseobacteraceae</taxon>
        <taxon>Salipiger</taxon>
    </lineage>
</organism>
<dbReference type="PRINTS" id="PR00080">
    <property type="entry name" value="SDRFAMILY"/>
</dbReference>
<dbReference type="FunFam" id="3.40.50.720:FF:000084">
    <property type="entry name" value="Short-chain dehydrogenase reductase"/>
    <property type="match status" value="1"/>
</dbReference>